<dbReference type="Proteomes" id="UP000601099">
    <property type="component" value="Unassembled WGS sequence"/>
</dbReference>
<reference evidence="8 9" key="1">
    <citation type="submission" date="2020-11" db="EMBL/GenBank/DDBJ databases">
        <title>Hymenobacter sp.</title>
        <authorList>
            <person name="Kim M.K."/>
        </authorList>
    </citation>
    <scope>NUCLEOTIDE SEQUENCE [LARGE SCALE GENOMIC DNA]</scope>
    <source>
        <strain evidence="8 9">BT594</strain>
    </source>
</reference>
<evidence type="ECO:0000256" key="4">
    <source>
        <dbReference type="ARBA" id="ARBA00023295"/>
    </source>
</evidence>
<keyword evidence="9" id="KW-1185">Reference proteome</keyword>
<dbReference type="SUPFAM" id="SSF50370">
    <property type="entry name" value="Ricin B-like lectins"/>
    <property type="match status" value="1"/>
</dbReference>
<dbReference type="EMBL" id="JADWYK010000015">
    <property type="protein sequence ID" value="MBG8555685.1"/>
    <property type="molecule type" value="Genomic_DNA"/>
</dbReference>
<dbReference type="InterPro" id="IPR023296">
    <property type="entry name" value="Glyco_hydro_beta-prop_sf"/>
</dbReference>
<evidence type="ECO:0000259" key="7">
    <source>
        <dbReference type="Pfam" id="PF18962"/>
    </source>
</evidence>
<accession>A0ABS0L6A2</accession>
<keyword evidence="3 5" id="KW-0378">Hydrolase</keyword>
<protein>
    <submittedName>
        <fullName evidence="8">Family 43 glycosylhydrolase</fullName>
    </submittedName>
</protein>
<dbReference type="PANTHER" id="PTHR43301:SF3">
    <property type="entry name" value="ARABINAN ENDO-1,5-ALPHA-L-ARABINOSIDASE A-RELATED"/>
    <property type="match status" value="1"/>
</dbReference>
<feature type="domain" description="Secretion system C-terminal sorting" evidence="7">
    <location>
        <begin position="499"/>
        <end position="575"/>
    </location>
</feature>
<comment type="similarity">
    <text evidence="2 5">Belongs to the glycosyl hydrolase 43 family.</text>
</comment>
<dbReference type="NCBIfam" id="TIGR04183">
    <property type="entry name" value="Por_Secre_tail"/>
    <property type="match status" value="1"/>
</dbReference>
<comment type="pathway">
    <text evidence="1">Glycan metabolism; L-arabinan degradation.</text>
</comment>
<dbReference type="Gene3D" id="2.80.10.50">
    <property type="match status" value="1"/>
</dbReference>
<dbReference type="PROSITE" id="PS50231">
    <property type="entry name" value="RICIN_B_LECTIN"/>
    <property type="match status" value="1"/>
</dbReference>
<dbReference type="CDD" id="cd00161">
    <property type="entry name" value="beta-trefoil_Ricin-like"/>
    <property type="match status" value="1"/>
</dbReference>
<dbReference type="Pfam" id="PF14200">
    <property type="entry name" value="RicinB_lectin_2"/>
    <property type="match status" value="1"/>
</dbReference>
<dbReference type="CDD" id="cd08998">
    <property type="entry name" value="GH43_Arb43a-like"/>
    <property type="match status" value="1"/>
</dbReference>
<gene>
    <name evidence="8" type="ORF">I5L79_19225</name>
</gene>
<evidence type="ECO:0000256" key="1">
    <source>
        <dbReference type="ARBA" id="ARBA00004834"/>
    </source>
</evidence>
<evidence type="ECO:0000256" key="3">
    <source>
        <dbReference type="ARBA" id="ARBA00022801"/>
    </source>
</evidence>
<evidence type="ECO:0000256" key="5">
    <source>
        <dbReference type="RuleBase" id="RU361187"/>
    </source>
</evidence>
<feature type="domain" description="Ricin B lectin" evidence="6">
    <location>
        <begin position="373"/>
        <end position="461"/>
    </location>
</feature>
<dbReference type="InterPro" id="IPR050727">
    <property type="entry name" value="GH43_arabinanases"/>
</dbReference>
<name>A0ABS0L6A2_9BACT</name>
<comment type="caution">
    <text evidence="8">The sequence shown here is derived from an EMBL/GenBank/DDBJ whole genome shotgun (WGS) entry which is preliminary data.</text>
</comment>
<proteinExistence type="inferred from homology"/>
<evidence type="ECO:0000313" key="8">
    <source>
        <dbReference type="EMBL" id="MBG8555685.1"/>
    </source>
</evidence>
<dbReference type="Pfam" id="PF18962">
    <property type="entry name" value="Por_Secre_tail"/>
    <property type="match status" value="1"/>
</dbReference>
<organism evidence="8 9">
    <name type="scientific">Hymenobacter guriensis</name>
    <dbReference type="NCBI Taxonomy" id="2793065"/>
    <lineage>
        <taxon>Bacteria</taxon>
        <taxon>Pseudomonadati</taxon>
        <taxon>Bacteroidota</taxon>
        <taxon>Cytophagia</taxon>
        <taxon>Cytophagales</taxon>
        <taxon>Hymenobacteraceae</taxon>
        <taxon>Hymenobacter</taxon>
    </lineage>
</organism>
<dbReference type="RefSeq" id="WP_196956704.1">
    <property type="nucleotide sequence ID" value="NZ_JADWYK010000015.1"/>
</dbReference>
<evidence type="ECO:0000256" key="2">
    <source>
        <dbReference type="ARBA" id="ARBA00009865"/>
    </source>
</evidence>
<sequence>MDKTNRLNTWKRLLRAATLFWVLLIGFNTPVRALDGATGSHDPSTLIKDGSKYWMFTTGAGIYAAYSTDLFRWTTAPKSVFPIGTWPSWINQAVPGFDGTFWAPDVLYMNGKYYLYYSCSTFGSPRSAIGVATSPTLDQNSASYKWTDLGMVVSSATQTDINAIDPALLKDSNGRVYMTYGSFSGGIGIIELDAATGLKKAGAAVVHVAGGSRASWEAPYLFKEGSYYYLVVNRGACCQGVNSTYYLVMGRSTSINGPYKDKNNVDLRSNGGTRILSSSGKYIGPGHFGLLRENGANFVSMHYYDGNDNGNAKLDIANLGGSGADGWPFVTRDWVAAGRYRITNQNSGLSWDAWGCTGVQGQAIAQGTYNNLTCQKWDFAPVGDGAYKITNAQGGLAADVVNCSASNGAKLQLWPYLNNNCQKFKIERTADGAYLMTSLTGTRVIEVPGASSAAGTQLALWDQNGNRGQRWYIAGAGARTSGTVTKAAAPVLEQPLEAYPNPFTDRTTVQFRAGASTPAQVRLYNALGQPVATLFDATAEGGREYQLTLEGKALPAGIYTCRLQLDGKTQSQRLVLVK</sequence>
<evidence type="ECO:0000259" key="6">
    <source>
        <dbReference type="Pfam" id="PF14200"/>
    </source>
</evidence>
<dbReference type="InterPro" id="IPR006710">
    <property type="entry name" value="Glyco_hydro_43"/>
</dbReference>
<dbReference type="InterPro" id="IPR035992">
    <property type="entry name" value="Ricin_B-like_lectins"/>
</dbReference>
<keyword evidence="4 5" id="KW-0326">Glycosidase</keyword>
<dbReference type="SUPFAM" id="SSF75005">
    <property type="entry name" value="Arabinanase/levansucrase/invertase"/>
    <property type="match status" value="1"/>
</dbReference>
<dbReference type="Pfam" id="PF04616">
    <property type="entry name" value="Glyco_hydro_43"/>
    <property type="match status" value="1"/>
</dbReference>
<dbReference type="PANTHER" id="PTHR43301">
    <property type="entry name" value="ARABINAN ENDO-1,5-ALPHA-L-ARABINOSIDASE"/>
    <property type="match status" value="1"/>
</dbReference>
<dbReference type="Gene3D" id="2.115.10.20">
    <property type="entry name" value="Glycosyl hydrolase domain, family 43"/>
    <property type="match status" value="1"/>
</dbReference>
<dbReference type="InterPro" id="IPR026444">
    <property type="entry name" value="Secre_tail"/>
</dbReference>
<dbReference type="InterPro" id="IPR000772">
    <property type="entry name" value="Ricin_B_lectin"/>
</dbReference>
<evidence type="ECO:0000313" key="9">
    <source>
        <dbReference type="Proteomes" id="UP000601099"/>
    </source>
</evidence>